<dbReference type="SUPFAM" id="SSF158682">
    <property type="entry name" value="TerB-like"/>
    <property type="match status" value="1"/>
</dbReference>
<dbReference type="CDD" id="cd07178">
    <property type="entry name" value="terB_like_YebE"/>
    <property type="match status" value="1"/>
</dbReference>
<evidence type="ECO:0000313" key="2">
    <source>
        <dbReference type="Proteomes" id="UP000295277"/>
    </source>
</evidence>
<accession>A0A4R1YTJ6</accession>
<keyword evidence="2" id="KW-1185">Reference proteome</keyword>
<dbReference type="Proteomes" id="UP000295277">
    <property type="component" value="Unassembled WGS sequence"/>
</dbReference>
<proteinExistence type="predicted"/>
<dbReference type="Gene3D" id="1.10.3680.10">
    <property type="entry name" value="TerB-like"/>
    <property type="match status" value="1"/>
</dbReference>
<protein>
    <submittedName>
        <fullName evidence="1">Uncharacterized membrane protein YebE (DUF533 family)</fullName>
    </submittedName>
</protein>
<dbReference type="Pfam" id="PF04391">
    <property type="entry name" value="DUF533"/>
    <property type="match status" value="1"/>
</dbReference>
<dbReference type="OrthoDB" id="7866618at2"/>
<comment type="caution">
    <text evidence="1">The sequence shown here is derived from an EMBL/GenBank/DDBJ whole genome shotgun (WGS) entry which is preliminary data.</text>
</comment>
<reference evidence="1 2" key="1">
    <citation type="submission" date="2019-03" db="EMBL/GenBank/DDBJ databases">
        <title>Genomic Encyclopedia of Type Strains, Phase IV (KMG-IV): sequencing the most valuable type-strain genomes for metagenomic binning, comparative biology and taxonomic classification.</title>
        <authorList>
            <person name="Goeker M."/>
        </authorList>
    </citation>
    <scope>NUCLEOTIDE SEQUENCE [LARGE SCALE GENOMIC DNA]</scope>
    <source>
        <strain evidence="1 2">DSM 21153</strain>
    </source>
</reference>
<evidence type="ECO:0000313" key="1">
    <source>
        <dbReference type="EMBL" id="TCM84372.1"/>
    </source>
</evidence>
<dbReference type="InterPro" id="IPR029024">
    <property type="entry name" value="TerB-like"/>
</dbReference>
<dbReference type="AlphaFoldDB" id="A0A4R1YTJ6"/>
<organism evidence="1 2">
    <name type="scientific">Rhodovulum steppense</name>
    <dbReference type="NCBI Taxonomy" id="540251"/>
    <lineage>
        <taxon>Bacteria</taxon>
        <taxon>Pseudomonadati</taxon>
        <taxon>Pseudomonadota</taxon>
        <taxon>Alphaproteobacteria</taxon>
        <taxon>Rhodobacterales</taxon>
        <taxon>Paracoccaceae</taxon>
        <taxon>Rhodovulum</taxon>
    </lineage>
</organism>
<dbReference type="EMBL" id="SLVM01000012">
    <property type="protein sequence ID" value="TCM84372.1"/>
    <property type="molecule type" value="Genomic_DNA"/>
</dbReference>
<gene>
    <name evidence="1" type="ORF">EV216_1128</name>
</gene>
<sequence length="235" mass="24225">MSFVRTMATLAAGFAAAKGVEQYRKMGGMAGLQDKMKSNEQLSQMTGQLDSMMERMGLPGGTAKLQEMMASMGRGMDRTGEAATAGVAGLMAALGSAAAAGTAQASQMIDAMTGSSVATSSMEENAKLMIRAMIQSAKADGQIDDAEHAKIMEALGDATDEERAFVEAQMAAPVDPVALANDTSEAMRAQVYASAASMGRIDSPAEEAYLASLASALGLDDAKVAQIRKMMGLSA</sequence>
<name>A0A4R1YTJ6_9RHOB</name>
<dbReference type="RefSeq" id="WP_132694926.1">
    <property type="nucleotide sequence ID" value="NZ_SLVM01000012.1"/>
</dbReference>
<dbReference type="InterPro" id="IPR007486">
    <property type="entry name" value="YebE"/>
</dbReference>